<name>A0A7S5R843_9CAUD</name>
<reference evidence="1 2" key="1">
    <citation type="submission" date="2020-01" db="EMBL/GenBank/DDBJ databases">
        <title>Patterns of diversity and host range of bacteriophage communities associated with bean-nodulatin bacteria.</title>
        <authorList>
            <person name="Vann Cauwenberghe J."/>
            <person name="Santamaria R.I."/>
            <person name="Bustos P."/>
            <person name="Juarez S."/>
            <person name="Gonzalez V."/>
        </authorList>
    </citation>
    <scope>NUCLEOTIDE SEQUENCE [LARGE SCALE GENOMIC DNA]</scope>
    <source>
        <strain evidence="2">RHph</strain>
    </source>
</reference>
<protein>
    <submittedName>
        <fullName evidence="1">Uncharacterized protein</fullName>
    </submittedName>
</protein>
<evidence type="ECO:0000313" key="1">
    <source>
        <dbReference type="EMBL" id="QIG72866.1"/>
    </source>
</evidence>
<sequence>MISPDTTRNCSQIKRFLVPFNDKYLYSMHVTYRDDLKCQSIYDTNKSLKRILRSKMLMSAVNRINEYPQLKADILSVIKLVVNSWEFDGLITDIEWLQDENLLDTVISKWKLKKYESSTERGSVINLLIKSFDGVPLNLLSHLEMKKISIEDTDIEDVKFKCPLILMRSNSSCAGFISKSLDKGLPVSLFKIDIKE</sequence>
<dbReference type="EMBL" id="MN988525">
    <property type="protein sequence ID" value="QIG72866.1"/>
    <property type="molecule type" value="Genomic_DNA"/>
</dbReference>
<gene>
    <name evidence="1" type="ORF">EVB97_328</name>
</gene>
<accession>A0A7S5R843</accession>
<keyword evidence="2" id="KW-1185">Reference proteome</keyword>
<proteinExistence type="predicted"/>
<organism evidence="1 2">
    <name type="scientific">Rhizobium phage RHph_Y65</name>
    <dbReference type="NCBI Taxonomy" id="2509785"/>
    <lineage>
        <taxon>Viruses</taxon>
        <taxon>Duplodnaviria</taxon>
        <taxon>Heunggongvirae</taxon>
        <taxon>Uroviricota</taxon>
        <taxon>Caudoviricetes</taxon>
        <taxon>Kleczkowskaviridae</taxon>
        <taxon>Cuauhnahuacvirus</taxon>
        <taxon>Cuauhnahuacvirus Y65</taxon>
    </lineage>
</organism>
<evidence type="ECO:0000313" key="2">
    <source>
        <dbReference type="Proteomes" id="UP000655883"/>
    </source>
</evidence>
<dbReference type="Proteomes" id="UP000655883">
    <property type="component" value="Segment"/>
</dbReference>